<gene>
    <name evidence="2" type="ORF">EYD45_05655</name>
</gene>
<keyword evidence="1" id="KW-0472">Membrane</keyword>
<keyword evidence="1" id="KW-1133">Transmembrane helix</keyword>
<name>A0A4Q9FFD3_9FLAO</name>
<dbReference type="Proteomes" id="UP000291142">
    <property type="component" value="Unassembled WGS sequence"/>
</dbReference>
<dbReference type="AlphaFoldDB" id="A0A4Q9FFD3"/>
<keyword evidence="3" id="KW-1185">Reference proteome</keyword>
<evidence type="ECO:0000313" key="3">
    <source>
        <dbReference type="Proteomes" id="UP000291142"/>
    </source>
</evidence>
<dbReference type="RefSeq" id="WP_130963445.1">
    <property type="nucleotide sequence ID" value="NZ_SIRT01000003.1"/>
</dbReference>
<organism evidence="2 3">
    <name type="scientific">Hyunsoonleella flava</name>
    <dbReference type="NCBI Taxonomy" id="2527939"/>
    <lineage>
        <taxon>Bacteria</taxon>
        <taxon>Pseudomonadati</taxon>
        <taxon>Bacteroidota</taxon>
        <taxon>Flavobacteriia</taxon>
        <taxon>Flavobacteriales</taxon>
        <taxon>Flavobacteriaceae</taxon>
    </lineage>
</organism>
<dbReference type="EMBL" id="SIRT01000003">
    <property type="protein sequence ID" value="TBN04746.1"/>
    <property type="molecule type" value="Genomic_DNA"/>
</dbReference>
<reference evidence="2 3" key="1">
    <citation type="submission" date="2019-02" db="EMBL/GenBank/DDBJ databases">
        <title>Hyunsoonleella sp., isolated from marine sediment.</title>
        <authorList>
            <person name="Liu B.-T."/>
        </authorList>
    </citation>
    <scope>NUCLEOTIDE SEQUENCE [LARGE SCALE GENOMIC DNA]</scope>
    <source>
        <strain evidence="2 3">T58</strain>
    </source>
</reference>
<comment type="caution">
    <text evidence="2">The sequence shown here is derived from an EMBL/GenBank/DDBJ whole genome shotgun (WGS) entry which is preliminary data.</text>
</comment>
<evidence type="ECO:0000256" key="1">
    <source>
        <dbReference type="SAM" id="Phobius"/>
    </source>
</evidence>
<evidence type="ECO:0000313" key="2">
    <source>
        <dbReference type="EMBL" id="TBN04746.1"/>
    </source>
</evidence>
<accession>A0A4Q9FFD3</accession>
<proteinExistence type="predicted"/>
<dbReference type="OrthoDB" id="1450433at2"/>
<sequence>MGEIFGEIFARWILAGIWLVLNAIYDWIKALIFGIPKKEVERKRLEKKWLYKKVSLKEKLKNGIEIGTIGTVMEIIDRKTAFVEFYDQNGKFIEIDGELAFKVGLKNIKLKR</sequence>
<protein>
    <submittedName>
        <fullName evidence="2">Uncharacterized protein</fullName>
    </submittedName>
</protein>
<feature type="transmembrane region" description="Helical" evidence="1">
    <location>
        <begin position="12"/>
        <end position="35"/>
    </location>
</feature>
<keyword evidence="1" id="KW-0812">Transmembrane</keyword>